<reference evidence="2 3" key="1">
    <citation type="submission" date="2019-05" db="EMBL/GenBank/DDBJ databases">
        <title>Another draft genome of Portunus trituberculatus and its Hox gene families provides insights of decapod evolution.</title>
        <authorList>
            <person name="Jeong J.-H."/>
            <person name="Song I."/>
            <person name="Kim S."/>
            <person name="Choi T."/>
            <person name="Kim D."/>
            <person name="Ryu S."/>
            <person name="Kim W."/>
        </authorList>
    </citation>
    <scope>NUCLEOTIDE SEQUENCE [LARGE SCALE GENOMIC DNA]</scope>
    <source>
        <tissue evidence="2">Muscle</tissue>
    </source>
</reference>
<feature type="compositionally biased region" description="Polar residues" evidence="1">
    <location>
        <begin position="35"/>
        <end position="44"/>
    </location>
</feature>
<proteinExistence type="predicted"/>
<keyword evidence="3" id="KW-1185">Reference proteome</keyword>
<accession>A0A5B7IHR8</accession>
<comment type="caution">
    <text evidence="2">The sequence shown here is derived from an EMBL/GenBank/DDBJ whole genome shotgun (WGS) entry which is preliminary data.</text>
</comment>
<feature type="region of interest" description="Disordered" evidence="1">
    <location>
        <begin position="1"/>
        <end position="59"/>
    </location>
</feature>
<dbReference type="EMBL" id="VSRR010052927">
    <property type="protein sequence ID" value="MPC80074.1"/>
    <property type="molecule type" value="Genomic_DNA"/>
</dbReference>
<name>A0A5B7IHR8_PORTR</name>
<evidence type="ECO:0000313" key="2">
    <source>
        <dbReference type="EMBL" id="MPC80074.1"/>
    </source>
</evidence>
<feature type="compositionally biased region" description="Basic residues" evidence="1">
    <location>
        <begin position="1"/>
        <end position="11"/>
    </location>
</feature>
<dbReference type="Proteomes" id="UP000324222">
    <property type="component" value="Unassembled WGS sequence"/>
</dbReference>
<gene>
    <name evidence="2" type="ORF">E2C01_074639</name>
</gene>
<protein>
    <submittedName>
        <fullName evidence="2">Uncharacterized protein</fullName>
    </submittedName>
</protein>
<evidence type="ECO:0000313" key="3">
    <source>
        <dbReference type="Proteomes" id="UP000324222"/>
    </source>
</evidence>
<evidence type="ECO:0000256" key="1">
    <source>
        <dbReference type="SAM" id="MobiDB-lite"/>
    </source>
</evidence>
<organism evidence="2 3">
    <name type="scientific">Portunus trituberculatus</name>
    <name type="common">Swimming crab</name>
    <name type="synonym">Neptunus trituberculatus</name>
    <dbReference type="NCBI Taxonomy" id="210409"/>
    <lineage>
        <taxon>Eukaryota</taxon>
        <taxon>Metazoa</taxon>
        <taxon>Ecdysozoa</taxon>
        <taxon>Arthropoda</taxon>
        <taxon>Crustacea</taxon>
        <taxon>Multicrustacea</taxon>
        <taxon>Malacostraca</taxon>
        <taxon>Eumalacostraca</taxon>
        <taxon>Eucarida</taxon>
        <taxon>Decapoda</taxon>
        <taxon>Pleocyemata</taxon>
        <taxon>Brachyura</taxon>
        <taxon>Eubrachyura</taxon>
        <taxon>Portunoidea</taxon>
        <taxon>Portunidae</taxon>
        <taxon>Portuninae</taxon>
        <taxon>Portunus</taxon>
    </lineage>
</organism>
<sequence>MGRRGLAHRNKVLSPADDGSGIAQRRDSTPGDPPQASSVSASIPSTYSYQRSSRSHTTHRGSLAWVCWLVAAVRMGISATLRGSTDLPTHLIFYILLNFHKLEFVTT</sequence>
<dbReference type="AlphaFoldDB" id="A0A5B7IHR8"/>